<dbReference type="AlphaFoldDB" id="A0A381EFQ7"/>
<dbReference type="EMBL" id="UFUZ01000001">
    <property type="protein sequence ID" value="SUX25828.1"/>
    <property type="molecule type" value="Genomic_DNA"/>
</dbReference>
<dbReference type="Proteomes" id="UP000254161">
    <property type="component" value="Unassembled WGS sequence"/>
</dbReference>
<organism evidence="1 2">
    <name type="scientific">Campylobacter upsaliensis</name>
    <dbReference type="NCBI Taxonomy" id="28080"/>
    <lineage>
        <taxon>Bacteria</taxon>
        <taxon>Pseudomonadati</taxon>
        <taxon>Campylobacterota</taxon>
        <taxon>Epsilonproteobacteria</taxon>
        <taxon>Campylobacterales</taxon>
        <taxon>Campylobacteraceae</taxon>
        <taxon>Campylobacter</taxon>
    </lineage>
</organism>
<evidence type="ECO:0000313" key="2">
    <source>
        <dbReference type="Proteomes" id="UP000254161"/>
    </source>
</evidence>
<accession>A0A381EFQ7</accession>
<name>A0A381EFQ7_CAMUP</name>
<evidence type="ECO:0000313" key="1">
    <source>
        <dbReference type="EMBL" id="SUX25828.1"/>
    </source>
</evidence>
<reference evidence="1 2" key="1">
    <citation type="submission" date="2018-06" db="EMBL/GenBank/DDBJ databases">
        <authorList>
            <consortium name="Pathogen Informatics"/>
            <person name="Doyle S."/>
        </authorList>
    </citation>
    <scope>NUCLEOTIDE SEQUENCE [LARGE SCALE GENOMIC DNA]</scope>
    <source>
        <strain evidence="1 2">NCTC12264</strain>
    </source>
</reference>
<sequence length="30" mass="3531">MQNEALRELALRELARCDFITKRHKTTTNA</sequence>
<gene>
    <name evidence="1" type="ORF">NCTC12264_00022</name>
</gene>
<proteinExistence type="predicted"/>
<protein>
    <submittedName>
        <fullName evidence="1">Uncharacterized protein</fullName>
    </submittedName>
</protein>